<feature type="region of interest" description="Disordered" evidence="1">
    <location>
        <begin position="101"/>
        <end position="120"/>
    </location>
</feature>
<dbReference type="AlphaFoldDB" id="A0A927CLB8"/>
<keyword evidence="3" id="KW-1185">Reference proteome</keyword>
<feature type="compositionally biased region" description="Basic and acidic residues" evidence="1">
    <location>
        <begin position="101"/>
        <end position="110"/>
    </location>
</feature>
<protein>
    <submittedName>
        <fullName evidence="2">Uncharacterized protein</fullName>
    </submittedName>
</protein>
<gene>
    <name evidence="2" type="ORF">IDH41_04080</name>
</gene>
<proteinExistence type="predicted"/>
<sequence length="120" mass="14291">MSIDEWFLRLQGADDKQSLHLEIDRMLRTEVISIEAKMDAIRLITELYFQITGVVPDAAQLDRLSAWVLKGREKEACVKSERQLRRIRQEKEFCYAQPERREFDARSEGNRRKRRRVAEP</sequence>
<reference evidence="2" key="1">
    <citation type="submission" date="2020-09" db="EMBL/GenBank/DDBJ databases">
        <title>A novel bacterium of genus Paenibacillus, isolated from South China Sea.</title>
        <authorList>
            <person name="Huang H."/>
            <person name="Mo K."/>
            <person name="Hu Y."/>
        </authorList>
    </citation>
    <scope>NUCLEOTIDE SEQUENCE</scope>
    <source>
        <strain evidence="2">IB182493</strain>
    </source>
</reference>
<dbReference type="RefSeq" id="WP_190858539.1">
    <property type="nucleotide sequence ID" value="NZ_JACXIY010000004.1"/>
</dbReference>
<dbReference type="EMBL" id="JACXIY010000004">
    <property type="protein sequence ID" value="MBD2867745.1"/>
    <property type="molecule type" value="Genomic_DNA"/>
</dbReference>
<evidence type="ECO:0000313" key="3">
    <source>
        <dbReference type="Proteomes" id="UP000632125"/>
    </source>
</evidence>
<feature type="compositionally biased region" description="Basic residues" evidence="1">
    <location>
        <begin position="111"/>
        <end position="120"/>
    </location>
</feature>
<organism evidence="2 3">
    <name type="scientific">Paenibacillus arenilitoris</name>
    <dbReference type="NCBI Taxonomy" id="2772299"/>
    <lineage>
        <taxon>Bacteria</taxon>
        <taxon>Bacillati</taxon>
        <taxon>Bacillota</taxon>
        <taxon>Bacilli</taxon>
        <taxon>Bacillales</taxon>
        <taxon>Paenibacillaceae</taxon>
        <taxon>Paenibacillus</taxon>
    </lineage>
</organism>
<name>A0A927CLB8_9BACL</name>
<accession>A0A927CLB8</accession>
<evidence type="ECO:0000313" key="2">
    <source>
        <dbReference type="EMBL" id="MBD2867745.1"/>
    </source>
</evidence>
<comment type="caution">
    <text evidence="2">The sequence shown here is derived from an EMBL/GenBank/DDBJ whole genome shotgun (WGS) entry which is preliminary data.</text>
</comment>
<dbReference type="Proteomes" id="UP000632125">
    <property type="component" value="Unassembled WGS sequence"/>
</dbReference>
<evidence type="ECO:0000256" key="1">
    <source>
        <dbReference type="SAM" id="MobiDB-lite"/>
    </source>
</evidence>